<feature type="signal peptide" evidence="1">
    <location>
        <begin position="1"/>
        <end position="27"/>
    </location>
</feature>
<name>A0A5B9VWX8_9BACT</name>
<accession>A0A5B9VWX8</accession>
<evidence type="ECO:0008006" key="4">
    <source>
        <dbReference type="Google" id="ProtNLM"/>
    </source>
</evidence>
<keyword evidence="3" id="KW-1185">Reference proteome</keyword>
<keyword evidence="1" id="KW-0732">Signal</keyword>
<reference evidence="2 3" key="1">
    <citation type="submission" date="2019-08" db="EMBL/GenBank/DDBJ databases">
        <title>Deep-cultivation of Planctomycetes and their phenomic and genomic characterization uncovers novel biology.</title>
        <authorList>
            <person name="Wiegand S."/>
            <person name="Jogler M."/>
            <person name="Boedeker C."/>
            <person name="Pinto D."/>
            <person name="Vollmers J."/>
            <person name="Rivas-Marin E."/>
            <person name="Kohn T."/>
            <person name="Peeters S.H."/>
            <person name="Heuer A."/>
            <person name="Rast P."/>
            <person name="Oberbeckmann S."/>
            <person name="Bunk B."/>
            <person name="Jeske O."/>
            <person name="Meyerdierks A."/>
            <person name="Storesund J.E."/>
            <person name="Kallscheuer N."/>
            <person name="Luecker S."/>
            <person name="Lage O.M."/>
            <person name="Pohl T."/>
            <person name="Merkel B.J."/>
            <person name="Hornburger P."/>
            <person name="Mueller R.-W."/>
            <person name="Bruemmer F."/>
            <person name="Labrenz M."/>
            <person name="Spormann A.M."/>
            <person name="Op den Camp H."/>
            <person name="Overmann J."/>
            <person name="Amann R."/>
            <person name="Jetten M.S.M."/>
            <person name="Mascher T."/>
            <person name="Medema M.H."/>
            <person name="Devos D.P."/>
            <person name="Kaster A.-K."/>
            <person name="Ovreas L."/>
            <person name="Rohde M."/>
            <person name="Galperin M.Y."/>
            <person name="Jogler C."/>
        </authorList>
    </citation>
    <scope>NUCLEOTIDE SEQUENCE [LARGE SCALE GENOMIC DNA]</scope>
    <source>
        <strain evidence="2 3">OJF2</strain>
    </source>
</reference>
<evidence type="ECO:0000313" key="3">
    <source>
        <dbReference type="Proteomes" id="UP000324233"/>
    </source>
</evidence>
<dbReference type="Proteomes" id="UP000324233">
    <property type="component" value="Chromosome"/>
</dbReference>
<dbReference type="AlphaFoldDB" id="A0A5B9VWX8"/>
<feature type="chain" id="PRO_5022954886" description="PEP-CTERM protein-sorting domain-containing protein" evidence="1">
    <location>
        <begin position="28"/>
        <end position="245"/>
    </location>
</feature>
<dbReference type="NCBIfam" id="TIGR02595">
    <property type="entry name" value="PEP_CTERM"/>
    <property type="match status" value="1"/>
</dbReference>
<dbReference type="InterPro" id="IPR013424">
    <property type="entry name" value="Ice-binding_C"/>
</dbReference>
<protein>
    <recommendedName>
        <fullName evidence="4">PEP-CTERM protein-sorting domain-containing protein</fullName>
    </recommendedName>
</protein>
<dbReference type="RefSeq" id="WP_148592193.1">
    <property type="nucleotide sequence ID" value="NZ_CP042997.1"/>
</dbReference>
<dbReference type="EMBL" id="CP042997">
    <property type="protein sequence ID" value="QEH32772.1"/>
    <property type="molecule type" value="Genomic_DNA"/>
</dbReference>
<sequence precursor="true">MNDASRKRSWLIATVLLAAPAAWPATAVAGYAVDMSYTAEVTAVDDPFGVFGAVAPGDAIAGILRYAGDAMPGFAPSLHYFPVTAGGGTLMTVGLGGIEVASPSRLNVTAYDQPEPGYQFQFASLDTSMLNSPGPGYEFDYLEAAILLRGTNLAPYGYPDPPSALLPLAAYDVAAAGWLSVGLFDEDFNFYEARVDFRLTSLQSVPEPSSVLLLGASCSPILAWALGRRSRLRPASASSSRPRRG</sequence>
<evidence type="ECO:0000256" key="1">
    <source>
        <dbReference type="SAM" id="SignalP"/>
    </source>
</evidence>
<organism evidence="2 3">
    <name type="scientific">Aquisphaera giovannonii</name>
    <dbReference type="NCBI Taxonomy" id="406548"/>
    <lineage>
        <taxon>Bacteria</taxon>
        <taxon>Pseudomonadati</taxon>
        <taxon>Planctomycetota</taxon>
        <taxon>Planctomycetia</taxon>
        <taxon>Isosphaerales</taxon>
        <taxon>Isosphaeraceae</taxon>
        <taxon>Aquisphaera</taxon>
    </lineage>
</organism>
<evidence type="ECO:0000313" key="2">
    <source>
        <dbReference type="EMBL" id="QEH32772.1"/>
    </source>
</evidence>
<dbReference type="KEGG" id="agv:OJF2_12530"/>
<proteinExistence type="predicted"/>
<gene>
    <name evidence="2" type="ORF">OJF2_12530</name>
</gene>